<feature type="transmembrane region" description="Helical" evidence="2">
    <location>
        <begin position="96"/>
        <end position="117"/>
    </location>
</feature>
<evidence type="ECO:0000256" key="2">
    <source>
        <dbReference type="SAM" id="Phobius"/>
    </source>
</evidence>
<proteinExistence type="predicted"/>
<protein>
    <recommendedName>
        <fullName evidence="4">GAF domain-containing protein</fullName>
    </recommendedName>
</protein>
<dbReference type="AlphaFoldDB" id="A0A3B0S8K5"/>
<gene>
    <name evidence="3" type="ORF">MNBD_ACTINO01-1608</name>
</gene>
<feature type="non-terminal residue" evidence="3">
    <location>
        <position position="435"/>
    </location>
</feature>
<feature type="transmembrane region" description="Helical" evidence="2">
    <location>
        <begin position="123"/>
        <end position="145"/>
    </location>
</feature>
<reference evidence="3" key="1">
    <citation type="submission" date="2018-06" db="EMBL/GenBank/DDBJ databases">
        <authorList>
            <person name="Zhirakovskaya E."/>
        </authorList>
    </citation>
    <scope>NUCLEOTIDE SEQUENCE</scope>
</reference>
<evidence type="ECO:0000313" key="3">
    <source>
        <dbReference type="EMBL" id="VAW02645.1"/>
    </source>
</evidence>
<evidence type="ECO:0008006" key="4">
    <source>
        <dbReference type="Google" id="ProtNLM"/>
    </source>
</evidence>
<organism evidence="3">
    <name type="scientific">hydrothermal vent metagenome</name>
    <dbReference type="NCBI Taxonomy" id="652676"/>
    <lineage>
        <taxon>unclassified sequences</taxon>
        <taxon>metagenomes</taxon>
        <taxon>ecological metagenomes</taxon>
    </lineage>
</organism>
<dbReference type="EMBL" id="UOEI01000336">
    <property type="protein sequence ID" value="VAW02645.1"/>
    <property type="molecule type" value="Genomic_DNA"/>
</dbReference>
<dbReference type="Gene3D" id="3.30.450.40">
    <property type="match status" value="1"/>
</dbReference>
<feature type="compositionally biased region" description="Basic and acidic residues" evidence="1">
    <location>
        <begin position="423"/>
        <end position="435"/>
    </location>
</feature>
<name>A0A3B0S8K5_9ZZZZ</name>
<feature type="transmembrane region" description="Helical" evidence="2">
    <location>
        <begin position="60"/>
        <end position="89"/>
    </location>
</feature>
<sequence length="435" mass="45860">MRRLTGLIAVVLSVTSGLMLSWPAMAVISVLGLGLVVDSILALRTDRVATGPTLVADISLAGFAMILIGVPSAAIGVMVAYFVLVVAVLGRSARSWWIGLYAIAVGAAASVATIPHLTAAHSGIHALVAAIIVVAVFGISTISMVREFVIVSKLGSESTGRRIEIADAIARASRAMVADDDAGALARSLEPIREALDVSVVFIEKNVEDPELGLCAVVVERVVPDIYVHPSVDRRAMVAWSEMPGARSHLEGGAPFLFRVEEARGTPGDRGGEAGLQVEVDIPIVQNGDWVGVVGAGHHDGGRVWRSDDLMLLRTLADLISAFWQRRDDEKVRDSLIGSLDGRLRFEEALARSSRVLLAGSSSDLSPALDAIGTAASVDEVVVTRTVADESGEPVAEVLAVWSPKGSRPRARVGDVAPYAEKPGVRDKLQRGDTV</sequence>
<dbReference type="InterPro" id="IPR029016">
    <property type="entry name" value="GAF-like_dom_sf"/>
</dbReference>
<keyword evidence="2" id="KW-1133">Transmembrane helix</keyword>
<feature type="region of interest" description="Disordered" evidence="1">
    <location>
        <begin position="407"/>
        <end position="435"/>
    </location>
</feature>
<keyword evidence="2" id="KW-0472">Membrane</keyword>
<dbReference type="SUPFAM" id="SSF55781">
    <property type="entry name" value="GAF domain-like"/>
    <property type="match status" value="1"/>
</dbReference>
<accession>A0A3B0S8K5</accession>
<evidence type="ECO:0000256" key="1">
    <source>
        <dbReference type="SAM" id="MobiDB-lite"/>
    </source>
</evidence>
<keyword evidence="2" id="KW-0812">Transmembrane</keyword>